<reference evidence="2" key="1">
    <citation type="submission" date="2021-07" db="EMBL/GenBank/DDBJ databases">
        <title>Complete genome sequence of Crassaminicella sp. 143-21, isolated from a deep-sea hydrothermal vent.</title>
        <authorList>
            <person name="Li X."/>
        </authorList>
    </citation>
    <scope>NUCLEOTIDE SEQUENCE</scope>
    <source>
        <strain evidence="2">143-21</strain>
    </source>
</reference>
<feature type="transmembrane region" description="Helical" evidence="1">
    <location>
        <begin position="74"/>
        <end position="93"/>
    </location>
</feature>
<feature type="transmembrane region" description="Helical" evidence="1">
    <location>
        <begin position="14"/>
        <end position="34"/>
    </location>
</feature>
<keyword evidence="1" id="KW-1133">Transmembrane helix</keyword>
<dbReference type="Proteomes" id="UP000886818">
    <property type="component" value="Chromosome"/>
</dbReference>
<proteinExistence type="predicted"/>
<gene>
    <name evidence="2" type="ORF">KVH43_05070</name>
</gene>
<sequence>MGRFFTFNGRINRLAYCGYIFLAGLITMIPQIIYALTENTFAFIIYILMYIAYVALSICLAVQRLHDIERPGTHWFLLLIPLYNIYLGFLLLFKKGTDGPNQYGEDPLAKKATM</sequence>
<accession>A0ABX8RDH4</accession>
<keyword evidence="1" id="KW-0472">Membrane</keyword>
<name>A0ABX8RDH4_9CLOT</name>
<dbReference type="Pfam" id="PF05656">
    <property type="entry name" value="DUF805"/>
    <property type="match status" value="1"/>
</dbReference>
<dbReference type="PANTHER" id="PTHR34980:SF3">
    <property type="entry name" value="BLR8105 PROTEIN"/>
    <property type="match status" value="1"/>
</dbReference>
<keyword evidence="1" id="KW-0812">Transmembrane</keyword>
<feature type="transmembrane region" description="Helical" evidence="1">
    <location>
        <begin position="40"/>
        <end position="62"/>
    </location>
</feature>
<evidence type="ECO:0000313" key="2">
    <source>
        <dbReference type="EMBL" id="QXM07083.1"/>
    </source>
</evidence>
<dbReference type="InterPro" id="IPR008523">
    <property type="entry name" value="DUF805"/>
</dbReference>
<dbReference type="RefSeq" id="WP_218283772.1">
    <property type="nucleotide sequence ID" value="NZ_CP078093.1"/>
</dbReference>
<protein>
    <submittedName>
        <fullName evidence="2">DUF805 domain-containing protein</fullName>
    </submittedName>
</protein>
<evidence type="ECO:0000256" key="1">
    <source>
        <dbReference type="SAM" id="Phobius"/>
    </source>
</evidence>
<evidence type="ECO:0000313" key="3">
    <source>
        <dbReference type="Proteomes" id="UP000886818"/>
    </source>
</evidence>
<dbReference type="EMBL" id="CP078093">
    <property type="protein sequence ID" value="QXM07083.1"/>
    <property type="molecule type" value="Genomic_DNA"/>
</dbReference>
<keyword evidence="3" id="KW-1185">Reference proteome</keyword>
<dbReference type="PANTHER" id="PTHR34980">
    <property type="entry name" value="INNER MEMBRANE PROTEIN-RELATED-RELATED"/>
    <property type="match status" value="1"/>
</dbReference>
<organism evidence="2 3">
    <name type="scientific">Crassaminicella indica</name>
    <dbReference type="NCBI Taxonomy" id="2855394"/>
    <lineage>
        <taxon>Bacteria</taxon>
        <taxon>Bacillati</taxon>
        <taxon>Bacillota</taxon>
        <taxon>Clostridia</taxon>
        <taxon>Eubacteriales</taxon>
        <taxon>Clostridiaceae</taxon>
        <taxon>Crassaminicella</taxon>
    </lineage>
</organism>